<reference evidence="1 2" key="1">
    <citation type="journal article" date="2022" name="New Phytol.">
        <title>Ecological generalism drives hyperdiversity of secondary metabolite gene clusters in xylarialean endophytes.</title>
        <authorList>
            <person name="Franco M.E.E."/>
            <person name="Wisecaver J.H."/>
            <person name="Arnold A.E."/>
            <person name="Ju Y.M."/>
            <person name="Slot J.C."/>
            <person name="Ahrendt S."/>
            <person name="Moore L.P."/>
            <person name="Eastman K.E."/>
            <person name="Scott K."/>
            <person name="Konkel Z."/>
            <person name="Mondo S.J."/>
            <person name="Kuo A."/>
            <person name="Hayes R.D."/>
            <person name="Haridas S."/>
            <person name="Andreopoulos B."/>
            <person name="Riley R."/>
            <person name="LaButti K."/>
            <person name="Pangilinan J."/>
            <person name="Lipzen A."/>
            <person name="Amirebrahimi M."/>
            <person name="Yan J."/>
            <person name="Adam C."/>
            <person name="Keymanesh K."/>
            <person name="Ng V."/>
            <person name="Louie K."/>
            <person name="Northen T."/>
            <person name="Drula E."/>
            <person name="Henrissat B."/>
            <person name="Hsieh H.M."/>
            <person name="Youens-Clark K."/>
            <person name="Lutzoni F."/>
            <person name="Miadlikowska J."/>
            <person name="Eastwood D.C."/>
            <person name="Hamelin R.C."/>
            <person name="Grigoriev I.V."/>
            <person name="U'Ren J.M."/>
        </authorList>
    </citation>
    <scope>NUCLEOTIDE SEQUENCE [LARGE SCALE GENOMIC DNA]</scope>
    <source>
        <strain evidence="1 2">CBS 119005</strain>
    </source>
</reference>
<dbReference type="Proteomes" id="UP001497700">
    <property type="component" value="Unassembled WGS sequence"/>
</dbReference>
<evidence type="ECO:0000313" key="1">
    <source>
        <dbReference type="EMBL" id="KAI4861225.1"/>
    </source>
</evidence>
<comment type="caution">
    <text evidence="1">The sequence shown here is derived from an EMBL/GenBank/DDBJ whole genome shotgun (WGS) entry which is preliminary data.</text>
</comment>
<sequence length="200" mass="22920">MDVDYVIPSKWQHFTIRHDNTLLVYEYTVSVLNQAYFFTYDNTPYLREPKMKHRDMIVDNYKKAGGTLSTLRRIGVNLVTNYEVYLSIQNAFDAKGLEFPASGSVRTDCPTEPGWLELIANNELIHDQRRMLDEYRDELGGVTIDKVVVVANGVSSIGMHNLYMATHLKRQQPHITPTAPEKPLLQPTSHRRSGRGPSKR</sequence>
<proteinExistence type="predicted"/>
<keyword evidence="2" id="KW-1185">Reference proteome</keyword>
<gene>
    <name evidence="1" type="ORF">F4820DRAFT_452120</name>
</gene>
<protein>
    <submittedName>
        <fullName evidence="1">Uncharacterized protein</fullName>
    </submittedName>
</protein>
<accession>A0ACB9YQC6</accession>
<dbReference type="EMBL" id="MU393558">
    <property type="protein sequence ID" value="KAI4861225.1"/>
    <property type="molecule type" value="Genomic_DNA"/>
</dbReference>
<evidence type="ECO:0000313" key="2">
    <source>
        <dbReference type="Proteomes" id="UP001497700"/>
    </source>
</evidence>
<organism evidence="1 2">
    <name type="scientific">Hypoxylon rubiginosum</name>
    <dbReference type="NCBI Taxonomy" id="110542"/>
    <lineage>
        <taxon>Eukaryota</taxon>
        <taxon>Fungi</taxon>
        <taxon>Dikarya</taxon>
        <taxon>Ascomycota</taxon>
        <taxon>Pezizomycotina</taxon>
        <taxon>Sordariomycetes</taxon>
        <taxon>Xylariomycetidae</taxon>
        <taxon>Xylariales</taxon>
        <taxon>Hypoxylaceae</taxon>
        <taxon>Hypoxylon</taxon>
    </lineage>
</organism>
<name>A0ACB9YQC6_9PEZI</name>